<dbReference type="InterPro" id="IPR019251">
    <property type="entry name" value="DUF2231_TM"/>
</dbReference>
<dbReference type="AlphaFoldDB" id="A0A4U5X6H9"/>
<keyword evidence="1" id="KW-0472">Membrane</keyword>
<protein>
    <submittedName>
        <fullName evidence="3">DUF2231 domain-containing protein</fullName>
    </submittedName>
</protein>
<feature type="domain" description="DUF2231" evidence="2">
    <location>
        <begin position="23"/>
        <end position="162"/>
    </location>
</feature>
<evidence type="ECO:0000256" key="1">
    <source>
        <dbReference type="SAM" id="Phobius"/>
    </source>
</evidence>
<comment type="caution">
    <text evidence="3">The sequence shown here is derived from an EMBL/GenBank/DDBJ whole genome shotgun (WGS) entry which is preliminary data.</text>
</comment>
<evidence type="ECO:0000313" key="4">
    <source>
        <dbReference type="Proteomes" id="UP000308632"/>
    </source>
</evidence>
<dbReference type="EMBL" id="SZPR01000008">
    <property type="protein sequence ID" value="TKT10500.1"/>
    <property type="molecule type" value="Genomic_DNA"/>
</dbReference>
<reference evidence="3 4" key="1">
    <citation type="submission" date="2019-04" db="EMBL/GenBank/DDBJ databases">
        <title>Streptomyces lasaliensis sp.nov., an Actinomycete isolated from soil which produces the polyether antibiotic lasalocid.</title>
        <authorList>
            <person name="Erwin G."/>
            <person name="Haber C."/>
        </authorList>
    </citation>
    <scope>NUCLEOTIDE SEQUENCE [LARGE SCALE GENOMIC DNA]</scope>
    <source>
        <strain evidence="3 4">DSM 40089</strain>
    </source>
</reference>
<keyword evidence="1" id="KW-1133">Transmembrane helix</keyword>
<proteinExistence type="predicted"/>
<evidence type="ECO:0000313" key="3">
    <source>
        <dbReference type="EMBL" id="TKT10500.1"/>
    </source>
</evidence>
<feature type="transmembrane region" description="Helical" evidence="1">
    <location>
        <begin position="63"/>
        <end position="85"/>
    </location>
</feature>
<dbReference type="RefSeq" id="WP_137299206.1">
    <property type="nucleotide sequence ID" value="NZ_BMVD01000001.1"/>
</dbReference>
<gene>
    <name evidence="3" type="ORF">E4U92_06115</name>
</gene>
<accession>A0A4U5X6H9</accession>
<name>A0A4U5X6H9_STRGB</name>
<dbReference type="Pfam" id="PF09990">
    <property type="entry name" value="DUF2231"/>
    <property type="match status" value="1"/>
</dbReference>
<dbReference type="Proteomes" id="UP000308632">
    <property type="component" value="Unassembled WGS sequence"/>
</dbReference>
<evidence type="ECO:0000259" key="2">
    <source>
        <dbReference type="Pfam" id="PF09990"/>
    </source>
</evidence>
<keyword evidence="1" id="KW-0812">Transmembrane</keyword>
<sequence length="180" mass="18443">MAVDDDLRQAKQPVSGALAGPYGHPFHPILVTVPIGAWVSSLVFDIASRIVGRPGFLTHGSAWLIAIGVLGALAAACVGFLDLVAIPSGTPAFRTGLVHMSLNLALTAAYAGGFAWRHADGYAAGRAVTPGQLALSAVCLAALGLSGHLGGKLAYRYGVRVADESVQAEGYRTRPPSPSS</sequence>
<feature type="transmembrane region" description="Helical" evidence="1">
    <location>
        <begin position="97"/>
        <end position="116"/>
    </location>
</feature>
<organism evidence="3 4">
    <name type="scientific">Streptomyces galbus</name>
    <dbReference type="NCBI Taxonomy" id="33898"/>
    <lineage>
        <taxon>Bacteria</taxon>
        <taxon>Bacillati</taxon>
        <taxon>Actinomycetota</taxon>
        <taxon>Actinomycetes</taxon>
        <taxon>Kitasatosporales</taxon>
        <taxon>Streptomycetaceae</taxon>
        <taxon>Streptomyces</taxon>
    </lineage>
</organism>
<feature type="transmembrane region" description="Helical" evidence="1">
    <location>
        <begin position="29"/>
        <end position="51"/>
    </location>
</feature>